<keyword evidence="6 11" id="KW-0411">Iron-sulfur</keyword>
<evidence type="ECO:0000313" key="13">
    <source>
        <dbReference type="EMBL" id="MBB5068041.1"/>
    </source>
</evidence>
<evidence type="ECO:0000313" key="14">
    <source>
        <dbReference type="Proteomes" id="UP000580474"/>
    </source>
</evidence>
<dbReference type="GO" id="GO:0035731">
    <property type="term" value="F:dinitrosyl-iron complex binding"/>
    <property type="evidence" value="ECO:0007669"/>
    <property type="project" value="UniProtKB-UniRule"/>
</dbReference>
<name>A0A840NAZ3_9PSEU</name>
<organism evidence="13 14">
    <name type="scientific">Saccharopolyspora gloriosae</name>
    <dbReference type="NCBI Taxonomy" id="455344"/>
    <lineage>
        <taxon>Bacteria</taxon>
        <taxon>Bacillati</taxon>
        <taxon>Actinomycetota</taxon>
        <taxon>Actinomycetes</taxon>
        <taxon>Pseudonocardiales</taxon>
        <taxon>Pseudonocardiaceae</taxon>
        <taxon>Saccharopolyspora</taxon>
    </lineage>
</organism>
<gene>
    <name evidence="11" type="primary">whiB</name>
    <name evidence="13" type="ORF">BJ969_001129</name>
</gene>
<evidence type="ECO:0000256" key="3">
    <source>
        <dbReference type="ARBA" id="ARBA00022485"/>
    </source>
</evidence>
<evidence type="ECO:0000256" key="9">
    <source>
        <dbReference type="ARBA" id="ARBA00023157"/>
    </source>
</evidence>
<evidence type="ECO:0000256" key="1">
    <source>
        <dbReference type="ARBA" id="ARBA00004496"/>
    </source>
</evidence>
<dbReference type="InterPro" id="IPR003482">
    <property type="entry name" value="Whib"/>
</dbReference>
<dbReference type="HAMAP" id="MF_01479">
    <property type="entry name" value="WhiB"/>
    <property type="match status" value="1"/>
</dbReference>
<feature type="binding site" evidence="11">
    <location>
        <position position="23"/>
    </location>
    <ligand>
        <name>[4Fe-4S] cluster</name>
        <dbReference type="ChEBI" id="CHEBI:49883"/>
    </ligand>
</feature>
<evidence type="ECO:0000256" key="10">
    <source>
        <dbReference type="ARBA" id="ARBA00023163"/>
    </source>
</evidence>
<feature type="binding site" evidence="11">
    <location>
        <position position="49"/>
    </location>
    <ligand>
        <name>[4Fe-4S] cluster</name>
        <dbReference type="ChEBI" id="CHEBI:49883"/>
    </ligand>
</feature>
<evidence type="ECO:0000256" key="2">
    <source>
        <dbReference type="ARBA" id="ARBA00006597"/>
    </source>
</evidence>
<keyword evidence="14" id="KW-1185">Reference proteome</keyword>
<evidence type="ECO:0000256" key="7">
    <source>
        <dbReference type="ARBA" id="ARBA00023015"/>
    </source>
</evidence>
<dbReference type="PROSITE" id="PS51674">
    <property type="entry name" value="4FE4S_WBL"/>
    <property type="match status" value="1"/>
</dbReference>
<keyword evidence="7 11" id="KW-0805">Transcription regulation</keyword>
<dbReference type="Pfam" id="PF02467">
    <property type="entry name" value="Whib"/>
    <property type="match status" value="1"/>
</dbReference>
<dbReference type="GO" id="GO:0045454">
    <property type="term" value="P:cell redox homeostasis"/>
    <property type="evidence" value="ECO:0007669"/>
    <property type="project" value="TreeGrafter"/>
</dbReference>
<protein>
    <recommendedName>
        <fullName evidence="11">Transcriptional regulator WhiB</fullName>
    </recommendedName>
</protein>
<dbReference type="EMBL" id="JACHIV010000001">
    <property type="protein sequence ID" value="MBB5068041.1"/>
    <property type="molecule type" value="Genomic_DNA"/>
</dbReference>
<dbReference type="GO" id="GO:0047134">
    <property type="term" value="F:protein-disulfide reductase [NAD(P)H] activity"/>
    <property type="evidence" value="ECO:0007669"/>
    <property type="project" value="TreeGrafter"/>
</dbReference>
<keyword evidence="3 11" id="KW-0004">4Fe-4S</keyword>
<keyword evidence="8 11" id="KW-0238">DNA-binding</keyword>
<dbReference type="GO" id="GO:0046872">
    <property type="term" value="F:metal ion binding"/>
    <property type="evidence" value="ECO:0007669"/>
    <property type="project" value="UniProtKB-KW"/>
</dbReference>
<keyword evidence="9 11" id="KW-1015">Disulfide bond</keyword>
<dbReference type="AlphaFoldDB" id="A0A840NAZ3"/>
<comment type="subcellular location">
    <subcellularLocation>
        <location evidence="1 11">Cytoplasm</location>
    </subcellularLocation>
</comment>
<dbReference type="PANTHER" id="PTHR38839">
    <property type="entry name" value="TRANSCRIPTIONAL REGULATOR WHID-RELATED"/>
    <property type="match status" value="1"/>
</dbReference>
<comment type="PTM">
    <text evidence="11">The Fe-S cluster can be nitrosylated by nitric oxide (NO).</text>
</comment>
<dbReference type="GO" id="GO:0051539">
    <property type="term" value="F:4 iron, 4 sulfur cluster binding"/>
    <property type="evidence" value="ECO:0007669"/>
    <property type="project" value="UniProtKB-UniRule"/>
</dbReference>
<keyword evidence="11" id="KW-0963">Cytoplasm</keyword>
<sequence length="89" mass="10090">MRLIDAMIPGRVEVPDWHRSALCAQTDPEAFFPEKGQSARLAKRICASCEVREDCLRYALERAETAGIWGGLNETERRELRAESRTRAA</sequence>
<comment type="function">
    <text evidence="11">Acts as a transcriptional regulator. Probably redox-responsive. The apo- but not holo-form probably binds DNA.</text>
</comment>
<feature type="binding site" evidence="11">
    <location>
        <position position="46"/>
    </location>
    <ligand>
        <name>[4Fe-4S] cluster</name>
        <dbReference type="ChEBI" id="CHEBI:49883"/>
    </ligand>
</feature>
<comment type="cofactor">
    <cofactor evidence="11">
        <name>[4Fe-4S] cluster</name>
        <dbReference type="ChEBI" id="CHEBI:49883"/>
    </cofactor>
    <text evidence="11">Binds 1 [4Fe-4S] cluster per subunit. Following nitrosylation of the [4Fe-4S] cluster binds 1 [4Fe-8(NO)] cluster per subunit.</text>
</comment>
<evidence type="ECO:0000256" key="11">
    <source>
        <dbReference type="HAMAP-Rule" id="MF_01479"/>
    </source>
</evidence>
<comment type="PTM">
    <text evidence="11">Upon Fe-S cluster removal intramolecular disulfide bonds are formed.</text>
</comment>
<keyword evidence="4 11" id="KW-0479">Metal-binding</keyword>
<dbReference type="GO" id="GO:0003677">
    <property type="term" value="F:DNA binding"/>
    <property type="evidence" value="ECO:0007669"/>
    <property type="project" value="UniProtKB-UniRule"/>
</dbReference>
<evidence type="ECO:0000256" key="5">
    <source>
        <dbReference type="ARBA" id="ARBA00023004"/>
    </source>
</evidence>
<accession>A0A840NAZ3</accession>
<dbReference type="PANTHER" id="PTHR38839:SF4">
    <property type="entry name" value="TRANSCRIPTIONAL REGULATOR WHIB"/>
    <property type="match status" value="1"/>
</dbReference>
<evidence type="ECO:0000256" key="4">
    <source>
        <dbReference type="ARBA" id="ARBA00022723"/>
    </source>
</evidence>
<reference evidence="13 14" key="1">
    <citation type="submission" date="2020-08" db="EMBL/GenBank/DDBJ databases">
        <title>Sequencing the genomes of 1000 actinobacteria strains.</title>
        <authorList>
            <person name="Klenk H.-P."/>
        </authorList>
    </citation>
    <scope>NUCLEOTIDE SEQUENCE [LARGE SCALE GENOMIC DNA]</scope>
    <source>
        <strain evidence="13 14">DSM 45582</strain>
    </source>
</reference>
<evidence type="ECO:0000256" key="8">
    <source>
        <dbReference type="ARBA" id="ARBA00023125"/>
    </source>
</evidence>
<feature type="binding site" evidence="11">
    <location>
        <position position="55"/>
    </location>
    <ligand>
        <name>[4Fe-4S] cluster</name>
        <dbReference type="ChEBI" id="CHEBI:49883"/>
    </ligand>
</feature>
<dbReference type="GO" id="GO:0005737">
    <property type="term" value="C:cytoplasm"/>
    <property type="evidence" value="ECO:0007669"/>
    <property type="project" value="UniProtKB-SubCell"/>
</dbReference>
<evidence type="ECO:0000256" key="6">
    <source>
        <dbReference type="ARBA" id="ARBA00023014"/>
    </source>
</evidence>
<comment type="caution">
    <text evidence="13">The sequence shown here is derived from an EMBL/GenBank/DDBJ whole genome shotgun (WGS) entry which is preliminary data.</text>
</comment>
<comment type="similarity">
    <text evidence="2 11">Belongs to the WhiB family.</text>
</comment>
<evidence type="ECO:0000259" key="12">
    <source>
        <dbReference type="PROSITE" id="PS51674"/>
    </source>
</evidence>
<dbReference type="InterPro" id="IPR034768">
    <property type="entry name" value="4FE4S_WBL"/>
</dbReference>
<keyword evidence="5 11" id="KW-0408">Iron</keyword>
<dbReference type="Proteomes" id="UP000580474">
    <property type="component" value="Unassembled WGS sequence"/>
</dbReference>
<keyword evidence="10 11" id="KW-0804">Transcription</keyword>
<dbReference type="GO" id="GO:0045892">
    <property type="term" value="P:negative regulation of DNA-templated transcription"/>
    <property type="evidence" value="ECO:0007669"/>
    <property type="project" value="TreeGrafter"/>
</dbReference>
<proteinExistence type="inferred from homology"/>
<feature type="domain" description="4Fe-4S Wbl-type" evidence="12">
    <location>
        <begin position="22"/>
        <end position="79"/>
    </location>
</feature>